<comment type="pathway">
    <text evidence="2 12">Cell wall biogenesis; peptidoglycan biosynthesis.</text>
</comment>
<dbReference type="GO" id="GO:0008360">
    <property type="term" value="P:regulation of cell shape"/>
    <property type="evidence" value="ECO:0007669"/>
    <property type="project" value="UniProtKB-KW"/>
</dbReference>
<dbReference type="InterPro" id="IPR013792">
    <property type="entry name" value="RNA3'P_cycl/enolpyr_Trfase_a/b"/>
</dbReference>
<accession>A0A977PZ99</accession>
<evidence type="ECO:0000256" key="6">
    <source>
        <dbReference type="ARBA" id="ARBA00022960"/>
    </source>
</evidence>
<evidence type="ECO:0000259" key="13">
    <source>
        <dbReference type="Pfam" id="PF00275"/>
    </source>
</evidence>
<organism evidence="14">
    <name type="scientific">Woronichinia naegeliana WA131</name>
    <dbReference type="NCBI Taxonomy" id="2824559"/>
    <lineage>
        <taxon>Bacteria</taxon>
        <taxon>Bacillati</taxon>
        <taxon>Cyanobacteriota</taxon>
        <taxon>Cyanophyceae</taxon>
        <taxon>Synechococcales</taxon>
        <taxon>Coelosphaeriaceae</taxon>
        <taxon>Woronichinia</taxon>
    </lineage>
</organism>
<keyword evidence="7 12" id="KW-0573">Peptidoglycan synthesis</keyword>
<dbReference type="PANTHER" id="PTHR43783:SF1">
    <property type="entry name" value="UDP-N-ACETYLGLUCOSAMINE 1-CARBOXYVINYLTRANSFERASE"/>
    <property type="match status" value="1"/>
</dbReference>
<keyword evidence="5 12" id="KW-0808">Transferase</keyword>
<dbReference type="InterPro" id="IPR001986">
    <property type="entry name" value="Enolpyruvate_Tfrase_dom"/>
</dbReference>
<feature type="binding site" evidence="12">
    <location>
        <begin position="136"/>
        <end position="140"/>
    </location>
    <ligand>
        <name>UDP-N-acetyl-alpha-D-glucosamine</name>
        <dbReference type="ChEBI" id="CHEBI:57705"/>
    </ligand>
</feature>
<dbReference type="Proteomes" id="UP001065613">
    <property type="component" value="Chromosome"/>
</dbReference>
<dbReference type="EMBL" id="CP073041">
    <property type="protein sequence ID" value="UXE64662.1"/>
    <property type="molecule type" value="Genomic_DNA"/>
</dbReference>
<feature type="binding site" evidence="12">
    <location>
        <position position="345"/>
    </location>
    <ligand>
        <name>UDP-N-acetyl-alpha-D-glucosamine</name>
        <dbReference type="ChEBI" id="CHEBI:57705"/>
    </ligand>
</feature>
<feature type="active site" description="Proton donor" evidence="12">
    <location>
        <position position="131"/>
    </location>
</feature>
<dbReference type="InterPro" id="IPR005750">
    <property type="entry name" value="UDP_GlcNAc_COvinyl_MurA"/>
</dbReference>
<dbReference type="SUPFAM" id="SSF55205">
    <property type="entry name" value="EPT/RTPC-like"/>
    <property type="match status" value="1"/>
</dbReference>
<dbReference type="GO" id="GO:0071555">
    <property type="term" value="P:cell wall organization"/>
    <property type="evidence" value="ECO:0007669"/>
    <property type="project" value="UniProtKB-KW"/>
</dbReference>
<feature type="domain" description="Enolpyruvate transferase" evidence="13">
    <location>
        <begin position="23"/>
        <end position="424"/>
    </location>
</feature>
<comment type="function">
    <text evidence="12">Cell wall formation. Adds enolpyruvyl to UDP-N-acetylglucosamine.</text>
</comment>
<evidence type="ECO:0000256" key="1">
    <source>
        <dbReference type="ARBA" id="ARBA00004496"/>
    </source>
</evidence>
<dbReference type="InterPro" id="IPR036968">
    <property type="entry name" value="Enolpyruvate_Tfrase_sf"/>
</dbReference>
<dbReference type="HAMAP" id="MF_00111">
    <property type="entry name" value="MurA"/>
    <property type="match status" value="1"/>
</dbReference>
<comment type="similarity">
    <text evidence="10 12">Belongs to the EPSP synthase family. MurA subfamily.</text>
</comment>
<dbReference type="FunFam" id="3.65.10.10:FF:000001">
    <property type="entry name" value="UDP-N-acetylglucosamine 1-carboxyvinyltransferase"/>
    <property type="match status" value="1"/>
</dbReference>
<comment type="subcellular location">
    <subcellularLocation>
        <location evidence="1 12">Cytoplasm</location>
    </subcellularLocation>
</comment>
<keyword evidence="8 12" id="KW-0131">Cell cycle</keyword>
<dbReference type="CDD" id="cd01555">
    <property type="entry name" value="UdpNAET"/>
    <property type="match status" value="1"/>
</dbReference>
<dbReference type="EC" id="2.5.1.7" evidence="12"/>
<gene>
    <name evidence="12 14" type="primary">murA</name>
    <name evidence="14" type="ORF">KA717_14250</name>
</gene>
<evidence type="ECO:0000256" key="7">
    <source>
        <dbReference type="ARBA" id="ARBA00022984"/>
    </source>
</evidence>
<evidence type="ECO:0000256" key="3">
    <source>
        <dbReference type="ARBA" id="ARBA00022490"/>
    </source>
</evidence>
<evidence type="ECO:0000313" key="14">
    <source>
        <dbReference type="EMBL" id="UXE64662.1"/>
    </source>
</evidence>
<dbReference type="GO" id="GO:0051301">
    <property type="term" value="P:cell division"/>
    <property type="evidence" value="ECO:0007669"/>
    <property type="project" value="UniProtKB-KW"/>
</dbReference>
<dbReference type="InterPro" id="IPR050068">
    <property type="entry name" value="MurA_subfamily"/>
</dbReference>
<dbReference type="KEGG" id="wna:KA717_14250"/>
<feature type="binding site" evidence="12">
    <location>
        <begin position="37"/>
        <end position="38"/>
    </location>
    <ligand>
        <name>phosphoenolpyruvate</name>
        <dbReference type="ChEBI" id="CHEBI:58702"/>
    </ligand>
</feature>
<feature type="binding site" evidence="12">
    <location>
        <position position="323"/>
    </location>
    <ligand>
        <name>UDP-N-acetyl-alpha-D-glucosamine</name>
        <dbReference type="ChEBI" id="CHEBI:57705"/>
    </ligand>
</feature>
<dbReference type="GO" id="GO:0005737">
    <property type="term" value="C:cytoplasm"/>
    <property type="evidence" value="ECO:0007669"/>
    <property type="project" value="UniProtKB-SubCell"/>
</dbReference>
<evidence type="ECO:0000256" key="2">
    <source>
        <dbReference type="ARBA" id="ARBA00004752"/>
    </source>
</evidence>
<name>A0A977PZ99_9CYAN</name>
<dbReference type="NCBIfam" id="NF006873">
    <property type="entry name" value="PRK09369.1"/>
    <property type="match status" value="1"/>
</dbReference>
<feature type="modified residue" description="2-(S-cysteinyl)pyruvic acid O-phosphothioketal" evidence="12">
    <location>
        <position position="131"/>
    </location>
</feature>
<comment type="caution">
    <text evidence="12">Lacks conserved residue(s) required for the propagation of feature annotation.</text>
</comment>
<evidence type="ECO:0000256" key="5">
    <source>
        <dbReference type="ARBA" id="ARBA00022679"/>
    </source>
</evidence>
<feature type="binding site" evidence="12">
    <location>
        <position position="107"/>
    </location>
    <ligand>
        <name>UDP-N-acetyl-alpha-D-glucosamine</name>
        <dbReference type="ChEBI" id="CHEBI:57705"/>
    </ligand>
</feature>
<dbReference type="PANTHER" id="PTHR43783">
    <property type="entry name" value="UDP-N-ACETYLGLUCOSAMINE 1-CARBOXYVINYLTRANSFERASE"/>
    <property type="match status" value="1"/>
</dbReference>
<evidence type="ECO:0000256" key="4">
    <source>
        <dbReference type="ARBA" id="ARBA00022618"/>
    </source>
</evidence>
<dbReference type="AlphaFoldDB" id="A0A977PZ99"/>
<keyword evidence="9 12" id="KW-0961">Cell wall biogenesis/degradation</keyword>
<keyword evidence="12" id="KW-0670">Pyruvate</keyword>
<dbReference type="GO" id="GO:0019277">
    <property type="term" value="P:UDP-N-acetylgalactosamine biosynthetic process"/>
    <property type="evidence" value="ECO:0007669"/>
    <property type="project" value="InterPro"/>
</dbReference>
<evidence type="ECO:0000256" key="12">
    <source>
        <dbReference type="HAMAP-Rule" id="MF_00111"/>
    </source>
</evidence>
<dbReference type="NCBIfam" id="TIGR01072">
    <property type="entry name" value="murA"/>
    <property type="match status" value="1"/>
</dbReference>
<sequence length="447" mass="47836">MNSTYQPTAISTDESQPVIEIYGRASLKGEVRISGAKNSALAIMAGTILCSDDCRLQNLPGLADIDRMCQILSAIGVKSKRNGDVLDIDARDVGHFQAPYELVSQLRASFFVIGPLLARLGHTEVPLPGGCAIGARPVDLHVRGLQAMGADVRIERGVVHASVKGNRRRLTGAKIYLDYPSVGATETIMMAATLAEGETMIENAAQEPEIVDLANFCRSMGAKIQGDGTNTILIDGVERLHTTDFPIIPDRIEAGTFLCAGAITHSEISLYPVVPEHLASAIAKLREIGPKVVVEDRDRVRLLPSSLKATNIETLPYPGFPTDMQAQFMALLAVSEGNSLVTETVFENRLQHVAELQRMGANIRVKGNTAIVQGVPLLSGAPVMSTDLRASAALVIAGLAAEGTTVIQGLKHMDRGYEDIEGKLRKLGANLRRIHSPLAVANPFVTA</sequence>
<dbReference type="GO" id="GO:0009252">
    <property type="term" value="P:peptidoglycan biosynthetic process"/>
    <property type="evidence" value="ECO:0007669"/>
    <property type="project" value="UniProtKB-UniRule"/>
</dbReference>
<evidence type="ECO:0000256" key="8">
    <source>
        <dbReference type="ARBA" id="ARBA00023306"/>
    </source>
</evidence>
<reference evidence="14" key="1">
    <citation type="submission" date="2021-04" db="EMBL/GenBank/DDBJ databases">
        <title>Genome sequence of Woronichinia naegeliana from Washington state freshwater lake bloom.</title>
        <authorList>
            <person name="Dreher T.W."/>
        </authorList>
    </citation>
    <scope>NUCLEOTIDE SEQUENCE</scope>
    <source>
        <strain evidence="14">WA131</strain>
    </source>
</reference>
<keyword evidence="6 12" id="KW-0133">Cell shape</keyword>
<protein>
    <recommendedName>
        <fullName evidence="12">UDP-N-acetylglucosamine 1-carboxyvinyltransferase</fullName>
        <ecNumber evidence="12">2.5.1.7</ecNumber>
    </recommendedName>
    <alternativeName>
        <fullName evidence="12">Enoylpyruvate transferase</fullName>
    </alternativeName>
    <alternativeName>
        <fullName evidence="12">UDP-N-acetylglucosamine enolpyruvyl transferase</fullName>
        <shortName evidence="12">EPT</shortName>
    </alternativeName>
</protein>
<dbReference type="Pfam" id="PF00275">
    <property type="entry name" value="EPSP_synthase"/>
    <property type="match status" value="1"/>
</dbReference>
<evidence type="ECO:0000256" key="10">
    <source>
        <dbReference type="ARBA" id="ARBA00038367"/>
    </source>
</evidence>
<keyword evidence="4 12" id="KW-0132">Cell division</keyword>
<evidence type="ECO:0000256" key="9">
    <source>
        <dbReference type="ARBA" id="ARBA00023316"/>
    </source>
</evidence>
<comment type="catalytic activity">
    <reaction evidence="11 12">
        <text>phosphoenolpyruvate + UDP-N-acetyl-alpha-D-glucosamine = UDP-N-acetyl-3-O-(1-carboxyvinyl)-alpha-D-glucosamine + phosphate</text>
        <dbReference type="Rhea" id="RHEA:18681"/>
        <dbReference type="ChEBI" id="CHEBI:43474"/>
        <dbReference type="ChEBI" id="CHEBI:57705"/>
        <dbReference type="ChEBI" id="CHEBI:58702"/>
        <dbReference type="ChEBI" id="CHEBI:68483"/>
        <dbReference type="EC" id="2.5.1.7"/>
    </reaction>
</comment>
<dbReference type="GO" id="GO:0008760">
    <property type="term" value="F:UDP-N-acetylglucosamine 1-carboxyvinyltransferase activity"/>
    <property type="evidence" value="ECO:0007669"/>
    <property type="project" value="UniProtKB-UniRule"/>
</dbReference>
<keyword evidence="3 12" id="KW-0963">Cytoplasm</keyword>
<proteinExistence type="inferred from homology"/>
<dbReference type="Gene3D" id="3.65.10.10">
    <property type="entry name" value="Enolpyruvate transferase domain"/>
    <property type="match status" value="2"/>
</dbReference>
<evidence type="ECO:0000256" key="11">
    <source>
        <dbReference type="ARBA" id="ARBA00047527"/>
    </source>
</evidence>